<protein>
    <recommendedName>
        <fullName evidence="10">Cytochrome P450</fullName>
    </recommendedName>
</protein>
<dbReference type="InterPro" id="IPR001128">
    <property type="entry name" value="Cyt_P450"/>
</dbReference>
<evidence type="ECO:0000313" key="8">
    <source>
        <dbReference type="EMBL" id="KAK3016897.1"/>
    </source>
</evidence>
<sequence>MNPPAPFLVPHESWEECTVGGFRIPRGTMLMVNVWGIQNDPEFWVDPEKFMPERFEGPGGTKNGFKWMPFGSGRRGCPGKNLAIRMESVSEELVYMTEGTAATMSKAAPLMAKCRPRAAAAGLLSPF</sequence>
<reference evidence="8" key="1">
    <citation type="submission" date="2022-12" db="EMBL/GenBank/DDBJ databases">
        <title>Draft genome assemblies for two species of Escallonia (Escalloniales).</title>
        <authorList>
            <person name="Chanderbali A."/>
            <person name="Dervinis C."/>
            <person name="Anghel I."/>
            <person name="Soltis D."/>
            <person name="Soltis P."/>
            <person name="Zapata F."/>
        </authorList>
    </citation>
    <scope>NUCLEOTIDE SEQUENCE</scope>
    <source>
        <strain evidence="8">UCBG64.0493</strain>
        <tissue evidence="8">Leaf</tissue>
    </source>
</reference>
<feature type="binding site" description="axial binding residue" evidence="6">
    <location>
        <position position="77"/>
    </location>
    <ligand>
        <name>heme</name>
        <dbReference type="ChEBI" id="CHEBI:30413"/>
    </ligand>
    <ligandPart>
        <name>Fe</name>
        <dbReference type="ChEBI" id="CHEBI:18248"/>
    </ligandPart>
</feature>
<dbReference type="AlphaFoldDB" id="A0AA88VZ87"/>
<proteinExistence type="inferred from homology"/>
<keyword evidence="9" id="KW-1185">Reference proteome</keyword>
<evidence type="ECO:0000256" key="6">
    <source>
        <dbReference type="PIRSR" id="PIRSR602401-1"/>
    </source>
</evidence>
<organism evidence="8 9">
    <name type="scientific">Escallonia herrerae</name>
    <dbReference type="NCBI Taxonomy" id="1293975"/>
    <lineage>
        <taxon>Eukaryota</taxon>
        <taxon>Viridiplantae</taxon>
        <taxon>Streptophyta</taxon>
        <taxon>Embryophyta</taxon>
        <taxon>Tracheophyta</taxon>
        <taxon>Spermatophyta</taxon>
        <taxon>Magnoliopsida</taxon>
        <taxon>eudicotyledons</taxon>
        <taxon>Gunneridae</taxon>
        <taxon>Pentapetalae</taxon>
        <taxon>asterids</taxon>
        <taxon>campanulids</taxon>
        <taxon>Escalloniales</taxon>
        <taxon>Escalloniaceae</taxon>
        <taxon>Escallonia</taxon>
    </lineage>
</organism>
<dbReference type="SUPFAM" id="SSF48264">
    <property type="entry name" value="Cytochrome P450"/>
    <property type="match status" value="1"/>
</dbReference>
<dbReference type="PRINTS" id="PR00463">
    <property type="entry name" value="EP450I"/>
</dbReference>
<accession>A0AA88VZ87</accession>
<dbReference type="PROSITE" id="PS00086">
    <property type="entry name" value="CYTOCHROME_P450"/>
    <property type="match status" value="1"/>
</dbReference>
<evidence type="ECO:0000256" key="2">
    <source>
        <dbReference type="ARBA" id="ARBA00022723"/>
    </source>
</evidence>
<keyword evidence="1 6" id="KW-0349">Heme</keyword>
<evidence type="ECO:0000256" key="1">
    <source>
        <dbReference type="ARBA" id="ARBA00022617"/>
    </source>
</evidence>
<comment type="cofactor">
    <cofactor evidence="6">
        <name>heme</name>
        <dbReference type="ChEBI" id="CHEBI:30413"/>
    </cofactor>
</comment>
<dbReference type="InterPro" id="IPR036396">
    <property type="entry name" value="Cyt_P450_sf"/>
</dbReference>
<dbReference type="GO" id="GO:0016705">
    <property type="term" value="F:oxidoreductase activity, acting on paired donors, with incorporation or reduction of molecular oxygen"/>
    <property type="evidence" value="ECO:0007669"/>
    <property type="project" value="InterPro"/>
</dbReference>
<dbReference type="PANTHER" id="PTHR47947:SF3">
    <property type="entry name" value="CYTOCHROME P450 81D1-LIKE"/>
    <property type="match status" value="1"/>
</dbReference>
<evidence type="ECO:0008006" key="10">
    <source>
        <dbReference type="Google" id="ProtNLM"/>
    </source>
</evidence>
<keyword evidence="5 7" id="KW-0503">Monooxygenase</keyword>
<evidence type="ECO:0000256" key="7">
    <source>
        <dbReference type="RuleBase" id="RU000461"/>
    </source>
</evidence>
<evidence type="ECO:0000256" key="5">
    <source>
        <dbReference type="ARBA" id="ARBA00023033"/>
    </source>
</evidence>
<keyword evidence="2 6" id="KW-0479">Metal-binding</keyword>
<dbReference type="Gene3D" id="1.10.630.10">
    <property type="entry name" value="Cytochrome P450"/>
    <property type="match status" value="1"/>
</dbReference>
<gene>
    <name evidence="8" type="ORF">RJ639_005912</name>
</gene>
<evidence type="ECO:0000256" key="4">
    <source>
        <dbReference type="ARBA" id="ARBA00023004"/>
    </source>
</evidence>
<dbReference type="Proteomes" id="UP001188597">
    <property type="component" value="Unassembled WGS sequence"/>
</dbReference>
<dbReference type="InterPro" id="IPR002401">
    <property type="entry name" value="Cyt_P450_E_grp-I"/>
</dbReference>
<dbReference type="InterPro" id="IPR017972">
    <property type="entry name" value="Cyt_P450_CS"/>
</dbReference>
<dbReference type="Pfam" id="PF00067">
    <property type="entry name" value="p450"/>
    <property type="match status" value="1"/>
</dbReference>
<evidence type="ECO:0000256" key="3">
    <source>
        <dbReference type="ARBA" id="ARBA00023002"/>
    </source>
</evidence>
<dbReference type="EMBL" id="JAVXUP010001040">
    <property type="protein sequence ID" value="KAK3016897.1"/>
    <property type="molecule type" value="Genomic_DNA"/>
</dbReference>
<dbReference type="GO" id="GO:0004497">
    <property type="term" value="F:monooxygenase activity"/>
    <property type="evidence" value="ECO:0007669"/>
    <property type="project" value="UniProtKB-KW"/>
</dbReference>
<keyword evidence="3 7" id="KW-0560">Oxidoreductase</keyword>
<name>A0AA88VZ87_9ASTE</name>
<dbReference type="GO" id="GO:0020037">
    <property type="term" value="F:heme binding"/>
    <property type="evidence" value="ECO:0007669"/>
    <property type="project" value="InterPro"/>
</dbReference>
<comment type="similarity">
    <text evidence="7">Belongs to the cytochrome P450 family.</text>
</comment>
<keyword evidence="4 6" id="KW-0408">Iron</keyword>
<dbReference type="InterPro" id="IPR050651">
    <property type="entry name" value="Plant_Cytochrome_P450_Monoox"/>
</dbReference>
<comment type="caution">
    <text evidence="8">The sequence shown here is derived from an EMBL/GenBank/DDBJ whole genome shotgun (WGS) entry which is preliminary data.</text>
</comment>
<evidence type="ECO:0000313" key="9">
    <source>
        <dbReference type="Proteomes" id="UP001188597"/>
    </source>
</evidence>
<dbReference type="PANTHER" id="PTHR47947">
    <property type="entry name" value="CYTOCHROME P450 82C3-RELATED"/>
    <property type="match status" value="1"/>
</dbReference>
<dbReference type="GO" id="GO:0005506">
    <property type="term" value="F:iron ion binding"/>
    <property type="evidence" value="ECO:0007669"/>
    <property type="project" value="InterPro"/>
</dbReference>